<reference evidence="2" key="1">
    <citation type="submission" date="2023-06" db="EMBL/GenBank/DDBJ databases">
        <title>Conoideocrella luteorostrata (Hypocreales: Clavicipitaceae), a potential biocontrol fungus for elongate hemlock scale in United States Christmas tree production areas.</title>
        <authorList>
            <person name="Barrett H."/>
            <person name="Lovett B."/>
            <person name="Macias A.M."/>
            <person name="Stajich J.E."/>
            <person name="Kasson M.T."/>
        </authorList>
    </citation>
    <scope>NUCLEOTIDE SEQUENCE</scope>
    <source>
        <strain evidence="2">ARSEF 14590</strain>
    </source>
</reference>
<feature type="compositionally biased region" description="Acidic residues" evidence="1">
    <location>
        <begin position="379"/>
        <end position="399"/>
    </location>
</feature>
<sequence length="448" mass="50031">MGGQNPAPDEKLVYLALKNIFRGHYAQVRKTKAVARLIKLHKSQDSVANLLREHDFDTICDLASGLLSSEVFGSVLKAKMRFPDLFDPSPMQRVAAAEAAEAGETADIIMNAIQIGPAGFRAVDTLQQVDESDADNEGQTIAEEASKNSQQKPDENSQPAQHVMSRYLFFLPFRAQHRLFVHIQGVLEQVCYEYASRKLPSILKARHWECPEAVELNQWTREFMRRHAMFKKSPDVGVPLDDLFTSISSIRHVAVHRTRVHAGAIEKYLDDTERFMTLLGDTQHLERFAVLRRDTRATLRGLGRSKHLLMAKFDEVQRGIAEQRERLDLAEEMAVLDIEREDGELQALAGAHVEAAIDPWDLLDASFSTAIDTISDDGTVYDDTDETDDFGNDDGELVDGEYGNSSMQPVDEQSESGVVQLEGEQHGNDNMQPMDEQHGNGDIQVAGG</sequence>
<comment type="caution">
    <text evidence="2">The sequence shown here is derived from an EMBL/GenBank/DDBJ whole genome shotgun (WGS) entry which is preliminary data.</text>
</comment>
<dbReference type="AlphaFoldDB" id="A0AAJ0CNQ0"/>
<feature type="region of interest" description="Disordered" evidence="1">
    <location>
        <begin position="375"/>
        <end position="448"/>
    </location>
</feature>
<dbReference type="EMBL" id="JASWJB010000101">
    <property type="protein sequence ID" value="KAK2598037.1"/>
    <property type="molecule type" value="Genomic_DNA"/>
</dbReference>
<evidence type="ECO:0000313" key="2">
    <source>
        <dbReference type="EMBL" id="KAK2598037.1"/>
    </source>
</evidence>
<name>A0AAJ0CNQ0_9HYPO</name>
<dbReference type="Proteomes" id="UP001251528">
    <property type="component" value="Unassembled WGS sequence"/>
</dbReference>
<keyword evidence="3" id="KW-1185">Reference proteome</keyword>
<evidence type="ECO:0000256" key="1">
    <source>
        <dbReference type="SAM" id="MobiDB-lite"/>
    </source>
</evidence>
<protein>
    <submittedName>
        <fullName evidence="2">Uncharacterized protein</fullName>
    </submittedName>
</protein>
<accession>A0AAJ0CNQ0</accession>
<proteinExistence type="predicted"/>
<gene>
    <name evidence="2" type="ORF">QQS21_005814</name>
</gene>
<evidence type="ECO:0000313" key="3">
    <source>
        <dbReference type="Proteomes" id="UP001251528"/>
    </source>
</evidence>
<organism evidence="2 3">
    <name type="scientific">Conoideocrella luteorostrata</name>
    <dbReference type="NCBI Taxonomy" id="1105319"/>
    <lineage>
        <taxon>Eukaryota</taxon>
        <taxon>Fungi</taxon>
        <taxon>Dikarya</taxon>
        <taxon>Ascomycota</taxon>
        <taxon>Pezizomycotina</taxon>
        <taxon>Sordariomycetes</taxon>
        <taxon>Hypocreomycetidae</taxon>
        <taxon>Hypocreales</taxon>
        <taxon>Clavicipitaceae</taxon>
        <taxon>Conoideocrella</taxon>
    </lineage>
</organism>